<proteinExistence type="inferred from homology"/>
<dbReference type="EMBL" id="UGCU01000001">
    <property type="protein sequence ID" value="STJ09792.1"/>
    <property type="molecule type" value="Genomic_DNA"/>
</dbReference>
<comment type="function">
    <text evidence="5">Part of an electron transfer system.</text>
</comment>
<name>A0A376VDC0_ECOLX</name>
<evidence type="ECO:0000256" key="4">
    <source>
        <dbReference type="ARBA" id="ARBA00023002"/>
    </source>
</evidence>
<comment type="cofactor">
    <cofactor evidence="1 5">
        <name>FAD</name>
        <dbReference type="ChEBI" id="CHEBI:57692"/>
    </cofactor>
</comment>
<evidence type="ECO:0000256" key="2">
    <source>
        <dbReference type="ARBA" id="ARBA00022630"/>
    </source>
</evidence>
<keyword evidence="3 5" id="KW-0274">FAD</keyword>
<sequence length="141" mass="15439">MALGIKEVLSLETSAIEERFHLENNEGAALLFSGRICDDLPGGAFLYTNQQTLSLGIVCPLSSLTQSRVPASELLARFKTHPAVRPLIKNTESLEYGAHLVPEGGLHSMPVQYPVTAGCWWAMRCAVASIPEFPCAAWIWR</sequence>
<dbReference type="Gene3D" id="3.30.9.90">
    <property type="match status" value="1"/>
</dbReference>
<evidence type="ECO:0000259" key="6">
    <source>
        <dbReference type="Pfam" id="PF21162"/>
    </source>
</evidence>
<dbReference type="GO" id="GO:0016491">
    <property type="term" value="F:oxidoreductase activity"/>
    <property type="evidence" value="ECO:0007669"/>
    <property type="project" value="UniProtKB-UniRule"/>
</dbReference>
<dbReference type="PANTHER" id="PTHR43624">
    <property type="entry name" value="ELECTRON TRANSFER FLAVOPROTEIN-QUINONE OXIDOREDUCTASE YDIS-RELATED"/>
    <property type="match status" value="1"/>
</dbReference>
<gene>
    <name evidence="7" type="ORF">NCTC9077_01428</name>
</gene>
<feature type="domain" description="ETF-QO/FixC ubiquinone-binding" evidence="6">
    <location>
        <begin position="2"/>
        <end position="99"/>
    </location>
</feature>
<evidence type="ECO:0000256" key="1">
    <source>
        <dbReference type="ARBA" id="ARBA00001974"/>
    </source>
</evidence>
<dbReference type="Proteomes" id="UP000254495">
    <property type="component" value="Unassembled WGS sequence"/>
</dbReference>
<evidence type="ECO:0000313" key="8">
    <source>
        <dbReference type="Proteomes" id="UP000254495"/>
    </source>
</evidence>
<protein>
    <recommendedName>
        <fullName evidence="5">Protein FixC</fullName>
    </recommendedName>
</protein>
<accession>A0A376VDC0</accession>
<dbReference type="AlphaFoldDB" id="A0A376VDC0"/>
<dbReference type="InterPro" id="IPR049398">
    <property type="entry name" value="ETF-QO/FixC_UQ-bd"/>
</dbReference>
<keyword evidence="4 5" id="KW-0560">Oxidoreductase</keyword>
<reference evidence="7 8" key="1">
    <citation type="submission" date="2018-06" db="EMBL/GenBank/DDBJ databases">
        <authorList>
            <consortium name="Pathogen Informatics"/>
            <person name="Doyle S."/>
        </authorList>
    </citation>
    <scope>NUCLEOTIDE SEQUENCE [LARGE SCALE GENOMIC DNA]</scope>
    <source>
        <strain evidence="7 8">NCTC9077</strain>
    </source>
</reference>
<dbReference type="GO" id="GO:0071949">
    <property type="term" value="F:FAD binding"/>
    <property type="evidence" value="ECO:0007669"/>
    <property type="project" value="UniProtKB-UniRule"/>
</dbReference>
<evidence type="ECO:0000256" key="5">
    <source>
        <dbReference type="RuleBase" id="RU366069"/>
    </source>
</evidence>
<dbReference type="InterPro" id="IPR039651">
    <property type="entry name" value="FixC-like"/>
</dbReference>
<dbReference type="PANTHER" id="PTHR43624:SF2">
    <property type="entry name" value="ELECTRON TRANSFER FLAVOPROTEIN-QUINONE OXIDOREDUCTASE YDIS-RELATED"/>
    <property type="match status" value="1"/>
</dbReference>
<evidence type="ECO:0000313" key="7">
    <source>
        <dbReference type="EMBL" id="STJ09792.1"/>
    </source>
</evidence>
<comment type="similarity">
    <text evidence="5">Belongs to the ETF-QO/FixC family.</text>
</comment>
<organism evidence="7 8">
    <name type="scientific">Escherichia coli</name>
    <dbReference type="NCBI Taxonomy" id="562"/>
    <lineage>
        <taxon>Bacteria</taxon>
        <taxon>Pseudomonadati</taxon>
        <taxon>Pseudomonadota</taxon>
        <taxon>Gammaproteobacteria</taxon>
        <taxon>Enterobacterales</taxon>
        <taxon>Enterobacteriaceae</taxon>
        <taxon>Escherichia</taxon>
    </lineage>
</organism>
<keyword evidence="2 5" id="KW-0285">Flavoprotein</keyword>
<dbReference type="SUPFAM" id="SSF54373">
    <property type="entry name" value="FAD-linked reductases, C-terminal domain"/>
    <property type="match status" value="1"/>
</dbReference>
<dbReference type="Pfam" id="PF21162">
    <property type="entry name" value="ETFQO_UQ-bd"/>
    <property type="match status" value="1"/>
</dbReference>
<evidence type="ECO:0000256" key="3">
    <source>
        <dbReference type="ARBA" id="ARBA00022827"/>
    </source>
</evidence>